<dbReference type="AlphaFoldDB" id="D6WTU1"/>
<dbReference type="Proteomes" id="UP000007266">
    <property type="component" value="Linkage group 7"/>
</dbReference>
<evidence type="ECO:0000313" key="4">
    <source>
        <dbReference type="Proteomes" id="UP000007266"/>
    </source>
</evidence>
<feature type="region of interest" description="Disordered" evidence="1">
    <location>
        <begin position="222"/>
        <end position="241"/>
    </location>
</feature>
<dbReference type="PhylomeDB" id="D6WTU1"/>
<dbReference type="OrthoDB" id="8184505at2759"/>
<name>D6WTU1_TRICA</name>
<dbReference type="HOGENOM" id="CLU_100755_0_0_1"/>
<dbReference type="eggNOG" id="ENOG502S6RH">
    <property type="taxonomic scope" value="Eukaryota"/>
</dbReference>
<feature type="transmembrane region" description="Helical" evidence="2">
    <location>
        <begin position="25"/>
        <end position="49"/>
    </location>
</feature>
<protein>
    <submittedName>
        <fullName evidence="3">Uncharacterized protein</fullName>
    </submittedName>
</protein>
<keyword evidence="2" id="KW-0472">Membrane</keyword>
<gene>
    <name evidence="3" type="primary">AUGUSTUS-3.0.2_15927</name>
    <name evidence="3" type="ORF">TcasGA2_TC015927</name>
</gene>
<reference evidence="3 4" key="2">
    <citation type="journal article" date="2010" name="Nucleic Acids Res.">
        <title>BeetleBase in 2010: revisions to provide comprehensive genomic information for Tribolium castaneum.</title>
        <authorList>
            <person name="Kim H.S."/>
            <person name="Murphy T."/>
            <person name="Xia J."/>
            <person name="Caragea D."/>
            <person name="Park Y."/>
            <person name="Beeman R.W."/>
            <person name="Lorenzen M.D."/>
            <person name="Butcher S."/>
            <person name="Manak J.R."/>
            <person name="Brown S.J."/>
        </authorList>
    </citation>
    <scope>GENOME REANNOTATION</scope>
    <source>
        <strain evidence="3 4">Georgia GA2</strain>
    </source>
</reference>
<reference evidence="3 4" key="1">
    <citation type="journal article" date="2008" name="Nature">
        <title>The genome of the model beetle and pest Tribolium castaneum.</title>
        <authorList>
            <consortium name="Tribolium Genome Sequencing Consortium"/>
            <person name="Richards S."/>
            <person name="Gibbs R.A."/>
            <person name="Weinstock G.M."/>
            <person name="Brown S.J."/>
            <person name="Denell R."/>
            <person name="Beeman R.W."/>
            <person name="Gibbs R."/>
            <person name="Beeman R.W."/>
            <person name="Brown S.J."/>
            <person name="Bucher G."/>
            <person name="Friedrich M."/>
            <person name="Grimmelikhuijzen C.J."/>
            <person name="Klingler M."/>
            <person name="Lorenzen M."/>
            <person name="Richards S."/>
            <person name="Roth S."/>
            <person name="Schroder R."/>
            <person name="Tautz D."/>
            <person name="Zdobnov E.M."/>
            <person name="Muzny D."/>
            <person name="Gibbs R.A."/>
            <person name="Weinstock G.M."/>
            <person name="Attaway T."/>
            <person name="Bell S."/>
            <person name="Buhay C.J."/>
            <person name="Chandrabose M.N."/>
            <person name="Chavez D."/>
            <person name="Clerk-Blankenburg K.P."/>
            <person name="Cree A."/>
            <person name="Dao M."/>
            <person name="Davis C."/>
            <person name="Chacko J."/>
            <person name="Dinh H."/>
            <person name="Dugan-Rocha S."/>
            <person name="Fowler G."/>
            <person name="Garner T.T."/>
            <person name="Garnes J."/>
            <person name="Gnirke A."/>
            <person name="Hawes A."/>
            <person name="Hernandez J."/>
            <person name="Hines S."/>
            <person name="Holder M."/>
            <person name="Hume J."/>
            <person name="Jhangiani S.N."/>
            <person name="Joshi V."/>
            <person name="Khan Z.M."/>
            <person name="Jackson L."/>
            <person name="Kovar C."/>
            <person name="Kowis A."/>
            <person name="Lee S."/>
            <person name="Lewis L.R."/>
            <person name="Margolis J."/>
            <person name="Morgan M."/>
            <person name="Nazareth L.V."/>
            <person name="Nguyen N."/>
            <person name="Okwuonu G."/>
            <person name="Parker D."/>
            <person name="Richards S."/>
            <person name="Ruiz S.J."/>
            <person name="Santibanez J."/>
            <person name="Savard J."/>
            <person name="Scherer S.E."/>
            <person name="Schneider B."/>
            <person name="Sodergren E."/>
            <person name="Tautz D."/>
            <person name="Vattahil S."/>
            <person name="Villasana D."/>
            <person name="White C.S."/>
            <person name="Wright R."/>
            <person name="Park Y."/>
            <person name="Beeman R.W."/>
            <person name="Lord J."/>
            <person name="Oppert B."/>
            <person name="Lorenzen M."/>
            <person name="Brown S."/>
            <person name="Wang L."/>
            <person name="Savard J."/>
            <person name="Tautz D."/>
            <person name="Richards S."/>
            <person name="Weinstock G."/>
            <person name="Gibbs R.A."/>
            <person name="Liu Y."/>
            <person name="Worley K."/>
            <person name="Weinstock G."/>
            <person name="Elsik C.G."/>
            <person name="Reese J.T."/>
            <person name="Elhaik E."/>
            <person name="Landan G."/>
            <person name="Graur D."/>
            <person name="Arensburger P."/>
            <person name="Atkinson P."/>
            <person name="Beeman R.W."/>
            <person name="Beidler J."/>
            <person name="Brown S.J."/>
            <person name="Demuth J.P."/>
            <person name="Drury D.W."/>
            <person name="Du Y.Z."/>
            <person name="Fujiwara H."/>
            <person name="Lorenzen M."/>
            <person name="Maselli V."/>
            <person name="Osanai M."/>
            <person name="Park Y."/>
            <person name="Robertson H.M."/>
            <person name="Tu Z."/>
            <person name="Wang J.J."/>
            <person name="Wang S."/>
            <person name="Richards S."/>
            <person name="Song H."/>
            <person name="Zhang L."/>
            <person name="Sodergren E."/>
            <person name="Werner D."/>
            <person name="Stanke M."/>
            <person name="Morgenstern B."/>
            <person name="Solovyev V."/>
            <person name="Kosarev P."/>
            <person name="Brown G."/>
            <person name="Chen H.C."/>
            <person name="Ermolaeva O."/>
            <person name="Hlavina W."/>
            <person name="Kapustin Y."/>
            <person name="Kiryutin B."/>
            <person name="Kitts P."/>
            <person name="Maglott D."/>
            <person name="Pruitt K."/>
            <person name="Sapojnikov V."/>
            <person name="Souvorov A."/>
            <person name="Mackey A.J."/>
            <person name="Waterhouse R.M."/>
            <person name="Wyder S."/>
            <person name="Zdobnov E.M."/>
            <person name="Zdobnov E.M."/>
            <person name="Wyder S."/>
            <person name="Kriventseva E.V."/>
            <person name="Kadowaki T."/>
            <person name="Bork P."/>
            <person name="Aranda M."/>
            <person name="Bao R."/>
            <person name="Beermann A."/>
            <person name="Berns N."/>
            <person name="Bolognesi R."/>
            <person name="Bonneton F."/>
            <person name="Bopp D."/>
            <person name="Brown S.J."/>
            <person name="Bucher G."/>
            <person name="Butts T."/>
            <person name="Chaumot A."/>
            <person name="Denell R.E."/>
            <person name="Ferrier D.E."/>
            <person name="Friedrich M."/>
            <person name="Gordon C.M."/>
            <person name="Jindra M."/>
            <person name="Klingler M."/>
            <person name="Lan Q."/>
            <person name="Lattorff H.M."/>
            <person name="Laudet V."/>
            <person name="von Levetsow C."/>
            <person name="Liu Z."/>
            <person name="Lutz R."/>
            <person name="Lynch J.A."/>
            <person name="da Fonseca R.N."/>
            <person name="Posnien N."/>
            <person name="Reuter R."/>
            <person name="Roth S."/>
            <person name="Savard J."/>
            <person name="Schinko J.B."/>
            <person name="Schmitt C."/>
            <person name="Schoppmeier M."/>
            <person name="Schroder R."/>
            <person name="Shippy T.D."/>
            <person name="Simonnet F."/>
            <person name="Marques-Souza H."/>
            <person name="Tautz D."/>
            <person name="Tomoyasu Y."/>
            <person name="Trauner J."/>
            <person name="Van der Zee M."/>
            <person name="Vervoort M."/>
            <person name="Wittkopp N."/>
            <person name="Wimmer E.A."/>
            <person name="Yang X."/>
            <person name="Jones A.K."/>
            <person name="Sattelle D.B."/>
            <person name="Ebert P.R."/>
            <person name="Nelson D."/>
            <person name="Scott J.G."/>
            <person name="Beeman R.W."/>
            <person name="Muthukrishnan S."/>
            <person name="Kramer K.J."/>
            <person name="Arakane Y."/>
            <person name="Beeman R.W."/>
            <person name="Zhu Q."/>
            <person name="Hogenkamp D."/>
            <person name="Dixit R."/>
            <person name="Oppert B."/>
            <person name="Jiang H."/>
            <person name="Zou Z."/>
            <person name="Marshall J."/>
            <person name="Elpidina E."/>
            <person name="Vinokurov K."/>
            <person name="Oppert C."/>
            <person name="Zou Z."/>
            <person name="Evans J."/>
            <person name="Lu Z."/>
            <person name="Zhao P."/>
            <person name="Sumathipala N."/>
            <person name="Altincicek B."/>
            <person name="Vilcinskas A."/>
            <person name="Williams M."/>
            <person name="Hultmark D."/>
            <person name="Hetru C."/>
            <person name="Jiang H."/>
            <person name="Grimmelikhuijzen C.J."/>
            <person name="Hauser F."/>
            <person name="Cazzamali G."/>
            <person name="Williamson M."/>
            <person name="Park Y."/>
            <person name="Li B."/>
            <person name="Tanaka Y."/>
            <person name="Predel R."/>
            <person name="Neupert S."/>
            <person name="Schachtner J."/>
            <person name="Verleyen P."/>
            <person name="Raible F."/>
            <person name="Bork P."/>
            <person name="Friedrich M."/>
            <person name="Walden K.K."/>
            <person name="Robertson H.M."/>
            <person name="Angeli S."/>
            <person name="Foret S."/>
            <person name="Bucher G."/>
            <person name="Schuetz S."/>
            <person name="Maleszka R."/>
            <person name="Wimmer E.A."/>
            <person name="Beeman R.W."/>
            <person name="Lorenzen M."/>
            <person name="Tomoyasu Y."/>
            <person name="Miller S.C."/>
            <person name="Grossmann D."/>
            <person name="Bucher G."/>
        </authorList>
    </citation>
    <scope>NUCLEOTIDE SEQUENCE [LARGE SCALE GENOMIC DNA]</scope>
    <source>
        <strain evidence="3 4">Georgia GA2</strain>
    </source>
</reference>
<keyword evidence="4" id="KW-1185">Reference proteome</keyword>
<evidence type="ECO:0000313" key="3">
    <source>
        <dbReference type="EMBL" id="EFA07331.1"/>
    </source>
</evidence>
<evidence type="ECO:0000256" key="1">
    <source>
        <dbReference type="SAM" id="MobiDB-lite"/>
    </source>
</evidence>
<feature type="region of interest" description="Disordered" evidence="1">
    <location>
        <begin position="1"/>
        <end position="20"/>
    </location>
</feature>
<keyword evidence="2" id="KW-0812">Transmembrane</keyword>
<proteinExistence type="predicted"/>
<dbReference type="EMBL" id="KQ971352">
    <property type="protein sequence ID" value="EFA07331.1"/>
    <property type="molecule type" value="Genomic_DNA"/>
</dbReference>
<evidence type="ECO:0000256" key="2">
    <source>
        <dbReference type="SAM" id="Phobius"/>
    </source>
</evidence>
<accession>D6WTU1</accession>
<organism evidence="3 4">
    <name type="scientific">Tribolium castaneum</name>
    <name type="common">Red flour beetle</name>
    <dbReference type="NCBI Taxonomy" id="7070"/>
    <lineage>
        <taxon>Eukaryota</taxon>
        <taxon>Metazoa</taxon>
        <taxon>Ecdysozoa</taxon>
        <taxon>Arthropoda</taxon>
        <taxon>Hexapoda</taxon>
        <taxon>Insecta</taxon>
        <taxon>Pterygota</taxon>
        <taxon>Neoptera</taxon>
        <taxon>Endopterygota</taxon>
        <taxon>Coleoptera</taxon>
        <taxon>Polyphaga</taxon>
        <taxon>Cucujiformia</taxon>
        <taxon>Tenebrionidae</taxon>
        <taxon>Tenebrionidae incertae sedis</taxon>
        <taxon>Tribolium</taxon>
    </lineage>
</organism>
<dbReference type="KEGG" id="tca:655240"/>
<keyword evidence="2" id="KW-1133">Transmembrane helix</keyword>
<sequence length="241" mass="26332">MSPQQTKVNTANKSTPTPSGRNQEVATLVVMIVVLTIIILFCCFAAPGVRDLCKKYVFRTCVMDDPDIDNASAAGESATPTIILLPYGRMLVVDRAVFAQLQADHTGIDFMELSANLIRAQRYQAGSTPSILDSETTSKGLSPTSLGFSPPAYEDIFGDKSDLPPSYSEVSLMFRTQRRLQEPESIEMCEVEEGGLSDADVNNENNFNKELDEESVRIAVEECDASTSETGEDGEVKESRI</sequence>